<dbReference type="Pfam" id="PF14326">
    <property type="entry name" value="DUF4384"/>
    <property type="match status" value="1"/>
</dbReference>
<accession>A0ABX2T494</accession>
<gene>
    <name evidence="5" type="ORF">HND93_04245</name>
</gene>
<keyword evidence="2" id="KW-0732">Signal</keyword>
<dbReference type="InterPro" id="IPR029030">
    <property type="entry name" value="Caspase-like_dom_sf"/>
</dbReference>
<dbReference type="InterPro" id="IPR011600">
    <property type="entry name" value="Pept_C14_caspase"/>
</dbReference>
<dbReference type="Gene3D" id="3.40.50.1460">
    <property type="match status" value="1"/>
</dbReference>
<evidence type="ECO:0000256" key="1">
    <source>
        <dbReference type="SAM" id="MobiDB-lite"/>
    </source>
</evidence>
<feature type="domain" description="DUF4384" evidence="4">
    <location>
        <begin position="63"/>
        <end position="145"/>
    </location>
</feature>
<evidence type="ECO:0000256" key="2">
    <source>
        <dbReference type="SAM" id="SignalP"/>
    </source>
</evidence>
<dbReference type="EMBL" id="JABFDB010000001">
    <property type="protein sequence ID" value="NYZ18912.1"/>
    <property type="molecule type" value="Genomic_DNA"/>
</dbReference>
<evidence type="ECO:0000259" key="4">
    <source>
        <dbReference type="Pfam" id="PF14326"/>
    </source>
</evidence>
<evidence type="ECO:0000313" key="5">
    <source>
        <dbReference type="EMBL" id="NYZ18912.1"/>
    </source>
</evidence>
<dbReference type="RefSeq" id="WP_180280609.1">
    <property type="nucleotide sequence ID" value="NZ_JABFDB010000001.1"/>
</dbReference>
<dbReference type="SUPFAM" id="SSF81995">
    <property type="entry name" value="beta-sandwich domain of Sec23/24"/>
    <property type="match status" value="1"/>
</dbReference>
<dbReference type="InterPro" id="IPR025493">
    <property type="entry name" value="DUF4384"/>
</dbReference>
<keyword evidence="6" id="KW-1185">Reference proteome</keyword>
<dbReference type="SUPFAM" id="SSF52129">
    <property type="entry name" value="Caspase-like"/>
    <property type="match status" value="1"/>
</dbReference>
<dbReference type="PANTHER" id="PTHR48104:SF30">
    <property type="entry name" value="METACASPASE-1"/>
    <property type="match status" value="1"/>
</dbReference>
<feature type="signal peptide" evidence="2">
    <location>
        <begin position="1"/>
        <end position="26"/>
    </location>
</feature>
<comment type="caution">
    <text evidence="5">The sequence shown here is derived from an EMBL/GenBank/DDBJ whole genome shotgun (WGS) entry which is preliminary data.</text>
</comment>
<proteinExistence type="predicted"/>
<dbReference type="PANTHER" id="PTHR48104">
    <property type="entry name" value="METACASPASE-4"/>
    <property type="match status" value="1"/>
</dbReference>
<dbReference type="InterPro" id="IPR050452">
    <property type="entry name" value="Metacaspase"/>
</dbReference>
<feature type="compositionally biased region" description="Low complexity" evidence="1">
    <location>
        <begin position="215"/>
        <end position="245"/>
    </location>
</feature>
<dbReference type="Pfam" id="PF00656">
    <property type="entry name" value="Peptidase_C14"/>
    <property type="match status" value="1"/>
</dbReference>
<evidence type="ECO:0000259" key="3">
    <source>
        <dbReference type="Pfam" id="PF00656"/>
    </source>
</evidence>
<protein>
    <submittedName>
        <fullName evidence="5">DUF4384 domain-containing protein</fullName>
    </submittedName>
</protein>
<feature type="domain" description="Peptidase C14 caspase" evidence="3">
    <location>
        <begin position="260"/>
        <end position="493"/>
    </location>
</feature>
<name>A0ABX2T494_9PROT</name>
<feature type="compositionally biased region" description="Pro residues" evidence="1">
    <location>
        <begin position="204"/>
        <end position="214"/>
    </location>
</feature>
<reference evidence="5 6" key="1">
    <citation type="submission" date="2020-05" db="EMBL/GenBank/DDBJ databases">
        <title>Azospirillum oleiclasticum sp. nov, a nitrogen-fixing and heavy crude oil-emulsifying bacterium isolated from the crude oil of Yumen Oilfield.</title>
        <authorList>
            <person name="Wu D."/>
            <person name="Cai M."/>
            <person name="Zhang X."/>
        </authorList>
    </citation>
    <scope>NUCLEOTIDE SEQUENCE [LARGE SCALE GENOMIC DNA]</scope>
    <source>
        <strain evidence="5 6">ROY-1-1-2</strain>
    </source>
</reference>
<dbReference type="Proteomes" id="UP000584642">
    <property type="component" value="Unassembled WGS sequence"/>
</dbReference>
<evidence type="ECO:0000313" key="6">
    <source>
        <dbReference type="Proteomes" id="UP000584642"/>
    </source>
</evidence>
<organism evidence="5 6">
    <name type="scientific">Azospirillum oleiclasticum</name>
    <dbReference type="NCBI Taxonomy" id="2735135"/>
    <lineage>
        <taxon>Bacteria</taxon>
        <taxon>Pseudomonadati</taxon>
        <taxon>Pseudomonadota</taxon>
        <taxon>Alphaproteobacteria</taxon>
        <taxon>Rhodospirillales</taxon>
        <taxon>Azospirillaceae</taxon>
        <taxon>Azospirillum</taxon>
    </lineage>
</organism>
<feature type="region of interest" description="Disordered" evidence="1">
    <location>
        <begin position="191"/>
        <end position="246"/>
    </location>
</feature>
<sequence>MSRSLTGSLLASVMLAALIPATGAVAQAQSLLDGTDGRTLTPVPYNANPDIALELSVSHRQPRIGDILELCFAASRTGYVTLWNVGSSGQTARIFPNAYSGGDPVAMQVTGGQRYCAGKGGDPFRFRVDGPPGRDELYIAWTATPDRQPQATGFPNPAAMASAFEAMRQQTPAGWATYKTAYEVVGPNGAAPPPVPPVNNSSTLPPPPPPPAPTPLQQQQQQQQPQQQQQQQQQQPQQQQPQQQQAARPQLYILAMGSNVEPLTKSNQDAAMFVDVFKTMFSIPNQNIRVYKDVYRNQFKAGMEWLQKTAQPQDFVVIYYSGHGAQIPDDNGDEQDGSDEAFVTFDVEGKANPSVRDLVRDDEYATWVNGLRTSQVLSVIDACHSGGLQRGFGDVLMGATPKFFIRGEIRPGTAAPATRTLGVPKMTPKGTTLAAAREDQSALEGSKGSIFTLALIESLAGVKKAGTMVDVFSTTSRRVASVTESKQTPVMTGERGTAERITINP</sequence>
<feature type="chain" id="PRO_5045264605" evidence="2">
    <location>
        <begin position="27"/>
        <end position="505"/>
    </location>
</feature>